<sequence>MKFGKSLETNAESMPEGWRPYVIHYKELKRKINDIVKELDDRGLPSPIIKNLLSETMSGNLHRGEYSFDEDKKHLKTCIKVVIDDLDANADNAYGPEPLSQAEQFSKLLAHERLFLNMSASSSSSDLYDRLLPGEEGVEEAQTYRLQDILDDETTASEASEIFEDTLENVEDMGATSHATTPMLVDAFSSTAVQERAGVTTHGPDPGTLNLSATSTSKSCTPSSPLPHLQPDYIHPESSLQPEAAFSSFLRPSSPPSSSCSVTPPSSLSPDTEQETASISSTPIETLVTPGVMHEQRSAAMDYSEIPAIDQDNTGTSVIHTMEEDGKKVLVIELTADTAFFDQLGEEVSQLGKLQRANKQLFESKVEDLSNILTAVSSPHNKDMYTWREILKFYLDAQVFVGDQEADRSTRSSEKAQKQLDWFMDQLNHSKLTHKFKQSKSKMAFKAFFQLNSELVIMKQFRELNQMAMTKILKKHDKRTNLTASFDFPKHLQNEPFYNDNISKSLTYTIANQLLSIIPQPDDYACPICMSVAWKPIRLKCTHVFCVRCLIKAQRKKMIHCPVCRQPNSVLEADASNLDVSMMNFMKLYFPKEIKEKRKESSKELAREELEALTGQRWSESPEAAVCIIM</sequence>
<evidence type="ECO:0000256" key="3">
    <source>
        <dbReference type="ARBA" id="ARBA00022833"/>
    </source>
</evidence>
<dbReference type="SUPFAM" id="SSF57850">
    <property type="entry name" value="RING/U-box"/>
    <property type="match status" value="1"/>
</dbReference>
<evidence type="ECO:0000256" key="5">
    <source>
        <dbReference type="SAM" id="MobiDB-lite"/>
    </source>
</evidence>
<feature type="compositionally biased region" description="Low complexity" evidence="5">
    <location>
        <begin position="212"/>
        <end position="227"/>
    </location>
</feature>
<evidence type="ECO:0000256" key="2">
    <source>
        <dbReference type="ARBA" id="ARBA00022771"/>
    </source>
</evidence>
<dbReference type="PROSITE" id="PS51382">
    <property type="entry name" value="SPX"/>
    <property type="match status" value="1"/>
</dbReference>
<dbReference type="GO" id="GO:0008270">
    <property type="term" value="F:zinc ion binding"/>
    <property type="evidence" value="ECO:0007669"/>
    <property type="project" value="UniProtKB-KW"/>
</dbReference>
<feature type="region of interest" description="Disordered" evidence="5">
    <location>
        <begin position="198"/>
        <end position="280"/>
    </location>
</feature>
<dbReference type="SMART" id="SM00184">
    <property type="entry name" value="RING"/>
    <property type="match status" value="1"/>
</dbReference>
<name>A0A9P6IJ64_9FUNG</name>
<feature type="domain" description="SPX" evidence="7">
    <location>
        <begin position="1"/>
        <end position="490"/>
    </location>
</feature>
<dbReference type="Proteomes" id="UP000749646">
    <property type="component" value="Unassembled WGS sequence"/>
</dbReference>
<keyword evidence="2 4" id="KW-0863">Zinc-finger</keyword>
<dbReference type="PANTHER" id="PTHR23327:SF51">
    <property type="entry name" value="TRANSCRIPTIONAL REGULATOR OF YEAST FORM ADHERENCE 3"/>
    <property type="match status" value="1"/>
</dbReference>
<evidence type="ECO:0000256" key="4">
    <source>
        <dbReference type="PROSITE-ProRule" id="PRU00175"/>
    </source>
</evidence>
<dbReference type="InterPro" id="IPR001841">
    <property type="entry name" value="Znf_RING"/>
</dbReference>
<gene>
    <name evidence="8" type="ORF">BGZ65_007862</name>
</gene>
<dbReference type="Gene3D" id="3.30.40.10">
    <property type="entry name" value="Zinc/RING finger domain, C3HC4 (zinc finger)"/>
    <property type="match status" value="1"/>
</dbReference>
<keyword evidence="3" id="KW-0862">Zinc</keyword>
<accession>A0A9P6IJ64</accession>
<dbReference type="InterPro" id="IPR027370">
    <property type="entry name" value="Znf-RING_euk"/>
</dbReference>
<evidence type="ECO:0008006" key="10">
    <source>
        <dbReference type="Google" id="ProtNLM"/>
    </source>
</evidence>
<dbReference type="InterPro" id="IPR013083">
    <property type="entry name" value="Znf_RING/FYVE/PHD"/>
</dbReference>
<proteinExistence type="predicted"/>
<feature type="domain" description="RING-type" evidence="6">
    <location>
        <begin position="526"/>
        <end position="565"/>
    </location>
</feature>
<evidence type="ECO:0000313" key="8">
    <source>
        <dbReference type="EMBL" id="KAF9925279.1"/>
    </source>
</evidence>
<organism evidence="8 9">
    <name type="scientific">Modicella reniformis</name>
    <dbReference type="NCBI Taxonomy" id="1440133"/>
    <lineage>
        <taxon>Eukaryota</taxon>
        <taxon>Fungi</taxon>
        <taxon>Fungi incertae sedis</taxon>
        <taxon>Mucoromycota</taxon>
        <taxon>Mortierellomycotina</taxon>
        <taxon>Mortierellomycetes</taxon>
        <taxon>Mortierellales</taxon>
        <taxon>Mortierellaceae</taxon>
        <taxon>Modicella</taxon>
    </lineage>
</organism>
<dbReference type="CDD" id="cd23137">
    <property type="entry name" value="RING-HC_TRY3-like"/>
    <property type="match status" value="1"/>
</dbReference>
<dbReference type="Pfam" id="PF03105">
    <property type="entry name" value="SPX"/>
    <property type="match status" value="1"/>
</dbReference>
<feature type="compositionally biased region" description="Low complexity" evidence="5">
    <location>
        <begin position="247"/>
        <end position="270"/>
    </location>
</feature>
<dbReference type="EMBL" id="JAAAHW010010504">
    <property type="protein sequence ID" value="KAF9925279.1"/>
    <property type="molecule type" value="Genomic_DNA"/>
</dbReference>
<protein>
    <recommendedName>
        <fullName evidence="10">SPX domain-containing protein</fullName>
    </recommendedName>
</protein>
<dbReference type="InterPro" id="IPR004331">
    <property type="entry name" value="SPX_dom"/>
</dbReference>
<keyword evidence="9" id="KW-1185">Reference proteome</keyword>
<dbReference type="PROSITE" id="PS50089">
    <property type="entry name" value="ZF_RING_2"/>
    <property type="match status" value="1"/>
</dbReference>
<evidence type="ECO:0000259" key="7">
    <source>
        <dbReference type="PROSITE" id="PS51382"/>
    </source>
</evidence>
<evidence type="ECO:0000259" key="6">
    <source>
        <dbReference type="PROSITE" id="PS50089"/>
    </source>
</evidence>
<comment type="caution">
    <text evidence="8">The sequence shown here is derived from an EMBL/GenBank/DDBJ whole genome shotgun (WGS) entry which is preliminary data.</text>
</comment>
<reference evidence="8" key="1">
    <citation type="journal article" date="2020" name="Fungal Divers.">
        <title>Resolving the Mortierellaceae phylogeny through synthesis of multi-gene phylogenetics and phylogenomics.</title>
        <authorList>
            <person name="Vandepol N."/>
            <person name="Liber J."/>
            <person name="Desiro A."/>
            <person name="Na H."/>
            <person name="Kennedy M."/>
            <person name="Barry K."/>
            <person name="Grigoriev I.V."/>
            <person name="Miller A.N."/>
            <person name="O'Donnell K."/>
            <person name="Stajich J.E."/>
            <person name="Bonito G."/>
        </authorList>
    </citation>
    <scope>NUCLEOTIDE SEQUENCE</scope>
    <source>
        <strain evidence="8">MES-2147</strain>
    </source>
</reference>
<keyword evidence="1" id="KW-0479">Metal-binding</keyword>
<evidence type="ECO:0000313" key="9">
    <source>
        <dbReference type="Proteomes" id="UP000749646"/>
    </source>
</evidence>
<dbReference type="Pfam" id="PF13445">
    <property type="entry name" value="zf-RING_UBOX"/>
    <property type="match status" value="1"/>
</dbReference>
<dbReference type="InterPro" id="IPR017907">
    <property type="entry name" value="Znf_RING_CS"/>
</dbReference>
<dbReference type="PROSITE" id="PS00518">
    <property type="entry name" value="ZF_RING_1"/>
    <property type="match status" value="1"/>
</dbReference>
<dbReference type="OrthoDB" id="5588846at2759"/>
<evidence type="ECO:0000256" key="1">
    <source>
        <dbReference type="ARBA" id="ARBA00022723"/>
    </source>
</evidence>
<dbReference type="AlphaFoldDB" id="A0A9P6IJ64"/>
<dbReference type="PANTHER" id="PTHR23327">
    <property type="entry name" value="RING FINGER PROTEIN 127"/>
    <property type="match status" value="1"/>
</dbReference>